<dbReference type="PROSITE" id="PS51257">
    <property type="entry name" value="PROKAR_LIPOPROTEIN"/>
    <property type="match status" value="1"/>
</dbReference>
<evidence type="ECO:0000313" key="1">
    <source>
        <dbReference type="EMBL" id="TFK91465.1"/>
    </source>
</evidence>
<dbReference type="Proteomes" id="UP000308197">
    <property type="component" value="Unassembled WGS sequence"/>
</dbReference>
<accession>A0A5C3PP41</accession>
<keyword evidence="2" id="KW-1185">Reference proteome</keyword>
<protein>
    <submittedName>
        <fullName evidence="1">Uncharacterized protein</fullName>
    </submittedName>
</protein>
<reference evidence="1 2" key="1">
    <citation type="journal article" date="2019" name="Nat. Ecol. Evol.">
        <title>Megaphylogeny resolves global patterns of mushroom evolution.</title>
        <authorList>
            <person name="Varga T."/>
            <person name="Krizsan K."/>
            <person name="Foldi C."/>
            <person name="Dima B."/>
            <person name="Sanchez-Garcia M."/>
            <person name="Sanchez-Ramirez S."/>
            <person name="Szollosi G.J."/>
            <person name="Szarkandi J.G."/>
            <person name="Papp V."/>
            <person name="Albert L."/>
            <person name="Andreopoulos W."/>
            <person name="Angelini C."/>
            <person name="Antonin V."/>
            <person name="Barry K.W."/>
            <person name="Bougher N.L."/>
            <person name="Buchanan P."/>
            <person name="Buyck B."/>
            <person name="Bense V."/>
            <person name="Catcheside P."/>
            <person name="Chovatia M."/>
            <person name="Cooper J."/>
            <person name="Damon W."/>
            <person name="Desjardin D."/>
            <person name="Finy P."/>
            <person name="Geml J."/>
            <person name="Haridas S."/>
            <person name="Hughes K."/>
            <person name="Justo A."/>
            <person name="Karasinski D."/>
            <person name="Kautmanova I."/>
            <person name="Kiss B."/>
            <person name="Kocsube S."/>
            <person name="Kotiranta H."/>
            <person name="LaButti K.M."/>
            <person name="Lechner B.E."/>
            <person name="Liimatainen K."/>
            <person name="Lipzen A."/>
            <person name="Lukacs Z."/>
            <person name="Mihaltcheva S."/>
            <person name="Morgado L.N."/>
            <person name="Niskanen T."/>
            <person name="Noordeloos M.E."/>
            <person name="Ohm R.A."/>
            <person name="Ortiz-Santana B."/>
            <person name="Ovrebo C."/>
            <person name="Racz N."/>
            <person name="Riley R."/>
            <person name="Savchenko A."/>
            <person name="Shiryaev A."/>
            <person name="Soop K."/>
            <person name="Spirin V."/>
            <person name="Szebenyi C."/>
            <person name="Tomsovsky M."/>
            <person name="Tulloss R.E."/>
            <person name="Uehling J."/>
            <person name="Grigoriev I.V."/>
            <person name="Vagvolgyi C."/>
            <person name="Papp T."/>
            <person name="Martin F.M."/>
            <person name="Miettinen O."/>
            <person name="Hibbett D.S."/>
            <person name="Nagy L.G."/>
        </authorList>
    </citation>
    <scope>NUCLEOTIDE SEQUENCE [LARGE SCALE GENOMIC DNA]</scope>
    <source>
        <strain evidence="1 2">HHB13444</strain>
    </source>
</reference>
<dbReference type="EMBL" id="ML211019">
    <property type="protein sequence ID" value="TFK91465.1"/>
    <property type="molecule type" value="Genomic_DNA"/>
</dbReference>
<gene>
    <name evidence="1" type="ORF">K466DRAFT_582765</name>
</gene>
<dbReference type="AlphaFoldDB" id="A0A5C3PP41"/>
<sequence length="107" mass="12182">MSLRCAFCDFGRLPVRYFVLRPSTILQMSQVTMSCSRSTAVETWLTPARTATKWPMRFASAVGSVDCTGIVLARSRTEQAEERNSNRKFSWVWNATSRATPIWRDKG</sequence>
<name>A0A5C3PP41_9APHY</name>
<evidence type="ECO:0000313" key="2">
    <source>
        <dbReference type="Proteomes" id="UP000308197"/>
    </source>
</evidence>
<dbReference type="InParanoid" id="A0A5C3PP41"/>
<organism evidence="1 2">
    <name type="scientific">Polyporus arcularius HHB13444</name>
    <dbReference type="NCBI Taxonomy" id="1314778"/>
    <lineage>
        <taxon>Eukaryota</taxon>
        <taxon>Fungi</taxon>
        <taxon>Dikarya</taxon>
        <taxon>Basidiomycota</taxon>
        <taxon>Agaricomycotina</taxon>
        <taxon>Agaricomycetes</taxon>
        <taxon>Polyporales</taxon>
        <taxon>Polyporaceae</taxon>
        <taxon>Polyporus</taxon>
    </lineage>
</organism>
<proteinExistence type="predicted"/>